<dbReference type="Proteomes" id="UP000799772">
    <property type="component" value="Unassembled WGS sequence"/>
</dbReference>
<feature type="domain" description="Zn(2)-C6 fungal-type" evidence="6">
    <location>
        <begin position="12"/>
        <end position="43"/>
    </location>
</feature>
<dbReference type="GO" id="GO:0008270">
    <property type="term" value="F:zinc ion binding"/>
    <property type="evidence" value="ECO:0007669"/>
    <property type="project" value="InterPro"/>
</dbReference>
<evidence type="ECO:0000256" key="4">
    <source>
        <dbReference type="ARBA" id="ARBA00023242"/>
    </source>
</evidence>
<dbReference type="InterPro" id="IPR001138">
    <property type="entry name" value="Zn2Cys6_DnaBD"/>
</dbReference>
<dbReference type="Gene3D" id="4.10.240.10">
    <property type="entry name" value="Zn(2)-C6 fungal-type DNA-binding domain"/>
    <property type="match status" value="1"/>
</dbReference>
<organism evidence="7 8">
    <name type="scientific">Rhizodiscina lignyota</name>
    <dbReference type="NCBI Taxonomy" id="1504668"/>
    <lineage>
        <taxon>Eukaryota</taxon>
        <taxon>Fungi</taxon>
        <taxon>Dikarya</taxon>
        <taxon>Ascomycota</taxon>
        <taxon>Pezizomycotina</taxon>
        <taxon>Dothideomycetes</taxon>
        <taxon>Pleosporomycetidae</taxon>
        <taxon>Aulographales</taxon>
        <taxon>Rhizodiscinaceae</taxon>
        <taxon>Rhizodiscina</taxon>
    </lineage>
</organism>
<dbReference type="SUPFAM" id="SSF57701">
    <property type="entry name" value="Zn2/Cys6 DNA-binding domain"/>
    <property type="match status" value="1"/>
</dbReference>
<keyword evidence="1" id="KW-0479">Metal-binding</keyword>
<feature type="region of interest" description="Disordered" evidence="5">
    <location>
        <begin position="76"/>
        <end position="139"/>
    </location>
</feature>
<dbReference type="InterPro" id="IPR007219">
    <property type="entry name" value="XnlR_reg_dom"/>
</dbReference>
<keyword evidence="3" id="KW-0804">Transcription</keyword>
<comment type="caution">
    <text evidence="7">The sequence shown here is derived from an EMBL/GenBank/DDBJ whole genome shotgun (WGS) entry which is preliminary data.</text>
</comment>
<dbReference type="PANTHER" id="PTHR47840">
    <property type="entry name" value="ZN(II)2CYS6 TRANSCRIPTION FACTOR (EUROFUNG)-RELATED"/>
    <property type="match status" value="1"/>
</dbReference>
<evidence type="ECO:0000256" key="2">
    <source>
        <dbReference type="ARBA" id="ARBA00023015"/>
    </source>
</evidence>
<keyword evidence="2" id="KW-0805">Transcription regulation</keyword>
<dbReference type="PROSITE" id="PS00463">
    <property type="entry name" value="ZN2_CY6_FUNGAL_1"/>
    <property type="match status" value="1"/>
</dbReference>
<dbReference type="SMART" id="SM00906">
    <property type="entry name" value="Fungal_trans"/>
    <property type="match status" value="1"/>
</dbReference>
<evidence type="ECO:0000259" key="6">
    <source>
        <dbReference type="PROSITE" id="PS00463"/>
    </source>
</evidence>
<reference evidence="7" key="1">
    <citation type="journal article" date="2020" name="Stud. Mycol.">
        <title>101 Dothideomycetes genomes: a test case for predicting lifestyles and emergence of pathogens.</title>
        <authorList>
            <person name="Haridas S."/>
            <person name="Albert R."/>
            <person name="Binder M."/>
            <person name="Bloem J."/>
            <person name="Labutti K."/>
            <person name="Salamov A."/>
            <person name="Andreopoulos B."/>
            <person name="Baker S."/>
            <person name="Barry K."/>
            <person name="Bills G."/>
            <person name="Bluhm B."/>
            <person name="Cannon C."/>
            <person name="Castanera R."/>
            <person name="Culley D."/>
            <person name="Daum C."/>
            <person name="Ezra D."/>
            <person name="Gonzalez J."/>
            <person name="Henrissat B."/>
            <person name="Kuo A."/>
            <person name="Liang C."/>
            <person name="Lipzen A."/>
            <person name="Lutzoni F."/>
            <person name="Magnuson J."/>
            <person name="Mondo S."/>
            <person name="Nolan M."/>
            <person name="Ohm R."/>
            <person name="Pangilinan J."/>
            <person name="Park H.-J."/>
            <person name="Ramirez L."/>
            <person name="Alfaro M."/>
            <person name="Sun H."/>
            <person name="Tritt A."/>
            <person name="Yoshinaga Y."/>
            <person name="Zwiers L.-H."/>
            <person name="Turgeon B."/>
            <person name="Goodwin S."/>
            <person name="Spatafora J."/>
            <person name="Crous P."/>
            <person name="Grigoriev I."/>
        </authorList>
    </citation>
    <scope>NUCLEOTIDE SEQUENCE</scope>
    <source>
        <strain evidence="7">CBS 133067</strain>
    </source>
</reference>
<feature type="non-terminal residue" evidence="7">
    <location>
        <position position="1"/>
    </location>
</feature>
<dbReference type="GO" id="GO:0006351">
    <property type="term" value="P:DNA-templated transcription"/>
    <property type="evidence" value="ECO:0007669"/>
    <property type="project" value="InterPro"/>
</dbReference>
<dbReference type="OrthoDB" id="5392779at2759"/>
<dbReference type="CDD" id="cd12148">
    <property type="entry name" value="fungal_TF_MHR"/>
    <property type="match status" value="1"/>
</dbReference>
<dbReference type="SMART" id="SM00066">
    <property type="entry name" value="GAL4"/>
    <property type="match status" value="1"/>
</dbReference>
<dbReference type="EMBL" id="ML978124">
    <property type="protein sequence ID" value="KAF2100709.1"/>
    <property type="molecule type" value="Genomic_DNA"/>
</dbReference>
<evidence type="ECO:0000313" key="7">
    <source>
        <dbReference type="EMBL" id="KAF2100709.1"/>
    </source>
</evidence>
<feature type="compositionally biased region" description="Low complexity" evidence="5">
    <location>
        <begin position="117"/>
        <end position="136"/>
    </location>
</feature>
<dbReference type="Pfam" id="PF04082">
    <property type="entry name" value="Fungal_trans"/>
    <property type="match status" value="1"/>
</dbReference>
<dbReference type="Pfam" id="PF00172">
    <property type="entry name" value="Zn_clus"/>
    <property type="match status" value="1"/>
</dbReference>
<keyword evidence="8" id="KW-1185">Reference proteome</keyword>
<name>A0A9P4IGR0_9PEZI</name>
<proteinExistence type="predicted"/>
<dbReference type="GO" id="GO:0003677">
    <property type="term" value="F:DNA binding"/>
    <property type="evidence" value="ECO:0007669"/>
    <property type="project" value="InterPro"/>
</dbReference>
<evidence type="ECO:0000256" key="1">
    <source>
        <dbReference type="ARBA" id="ARBA00022723"/>
    </source>
</evidence>
<dbReference type="InterPro" id="IPR036864">
    <property type="entry name" value="Zn2-C6_fun-type_DNA-bd_sf"/>
</dbReference>
<gene>
    <name evidence="7" type="ORF">NA57DRAFT_28594</name>
</gene>
<keyword evidence="4" id="KW-0539">Nucleus</keyword>
<accession>A0A9P4IGR0</accession>
<dbReference type="GO" id="GO:0000981">
    <property type="term" value="F:DNA-binding transcription factor activity, RNA polymerase II-specific"/>
    <property type="evidence" value="ECO:0007669"/>
    <property type="project" value="InterPro"/>
</dbReference>
<evidence type="ECO:0000256" key="3">
    <source>
        <dbReference type="ARBA" id="ARBA00023163"/>
    </source>
</evidence>
<protein>
    <recommendedName>
        <fullName evidence="6">Zn(2)-C6 fungal-type domain-containing protein</fullName>
    </recommendedName>
</protein>
<dbReference type="AlphaFoldDB" id="A0A9P4IGR0"/>
<sequence>AKRRRVRKGTHSCWECKRRKVRCMFASATDAVCITCQRRSTKCISQELPEEPSQVEDSAGRIIRVEALLSQLVEKADHSAARDGAQSTSDEGRRPRPAAPTPVDSEHTPFMSLNELSPVGTTTQTSTPTPARTSTSDAGKYEKVSQALLAAYPSREDIAIILRMGNGTTTFCHQVNVKSRSQLRREGFDEEAKLAEMPSPHTHPVLLAKRMLMFASHLLRISPHEHVHGLSEPHRVIMERLADTAINLVTKSEELLGTMESLECVLLEGFYHLDCGNIRRAWLAFRRAMGAAQLMGIHRPCSPPVAVIESSTNIDPQFMWFQIVYMDRFLSVMLGLPQGDYDVILGSDDTTTASDEPSDRLERLHAVISARILERNQLGKSQRAIDLTRDIDKELLEVAESLPPKYWEPPNFAGLEKDSPEAYWESMRIKDQIFHYTLLNQLHLPFLLCPGGEHKTEYSRVTGVNASREILTRFVAFRTFNPVTACCRLADFLALVAGMTLILAHLDSHRRHKGMANILAHQRLADRATVEKALEKMEVSSKLNLDMLAARCARLLQHLLQVEVHAAQGQDQSTHNVRRNESNHEDDVNALLITIPYFGNISISHEGIKRVETLVTSPSH</sequence>
<evidence type="ECO:0000313" key="8">
    <source>
        <dbReference type="Proteomes" id="UP000799772"/>
    </source>
</evidence>
<evidence type="ECO:0000256" key="5">
    <source>
        <dbReference type="SAM" id="MobiDB-lite"/>
    </source>
</evidence>
<dbReference type="CDD" id="cd00067">
    <property type="entry name" value="GAL4"/>
    <property type="match status" value="1"/>
</dbReference>
<feature type="non-terminal residue" evidence="7">
    <location>
        <position position="620"/>
    </location>
</feature>
<dbReference type="PANTHER" id="PTHR47840:SF1">
    <property type="entry name" value="ZN(II)2CYS6 TRANSCRIPTION FACTOR (EUROFUNG)"/>
    <property type="match status" value="1"/>
</dbReference>